<evidence type="ECO:0000313" key="1">
    <source>
        <dbReference type="EMBL" id="VDC71600.1"/>
    </source>
</evidence>
<organism evidence="1">
    <name type="scientific">Brassica campestris</name>
    <name type="common">Field mustard</name>
    <dbReference type="NCBI Taxonomy" id="3711"/>
    <lineage>
        <taxon>Eukaryota</taxon>
        <taxon>Viridiplantae</taxon>
        <taxon>Streptophyta</taxon>
        <taxon>Embryophyta</taxon>
        <taxon>Tracheophyta</taxon>
        <taxon>Spermatophyta</taxon>
        <taxon>Magnoliopsida</taxon>
        <taxon>eudicotyledons</taxon>
        <taxon>Gunneridae</taxon>
        <taxon>Pentapetalae</taxon>
        <taxon>rosids</taxon>
        <taxon>malvids</taxon>
        <taxon>Brassicales</taxon>
        <taxon>Brassicaceae</taxon>
        <taxon>Brassiceae</taxon>
        <taxon>Brassica</taxon>
    </lineage>
</organism>
<name>A0A3P5ZFL1_BRACM</name>
<gene>
    <name evidence="1" type="ORF">BRAA05T21314Z</name>
</gene>
<reference evidence="1" key="1">
    <citation type="submission" date="2018-11" db="EMBL/GenBank/DDBJ databases">
        <authorList>
            <consortium name="Genoscope - CEA"/>
            <person name="William W."/>
        </authorList>
    </citation>
    <scope>NUCLEOTIDE SEQUENCE</scope>
</reference>
<sequence>MTYIMSVYNSTKFIKFNLSDLHIPKEWVDGVWKMEKEIEVQQTQSEKPRQVDHAKKGKPVVGMKRKVVGMKRKATAQPVDHLAFLQ</sequence>
<proteinExistence type="predicted"/>
<dbReference type="AlphaFoldDB" id="A0A3P5ZFL1"/>
<protein>
    <submittedName>
        <fullName evidence="1">Uncharacterized protein</fullName>
    </submittedName>
</protein>
<dbReference type="EMBL" id="LR031570">
    <property type="protein sequence ID" value="VDC71600.1"/>
    <property type="molecule type" value="Genomic_DNA"/>
</dbReference>
<accession>A0A3P5ZFL1</accession>